<dbReference type="InterPro" id="IPR036318">
    <property type="entry name" value="FAD-bd_PCMH-like_sf"/>
</dbReference>
<name>A0A9W9T1A7_9EURO</name>
<comment type="similarity">
    <text evidence="1">Belongs to the oxygen-dependent FAD-linked oxidoreductase family.</text>
</comment>
<dbReference type="InterPro" id="IPR012951">
    <property type="entry name" value="BBE"/>
</dbReference>
<dbReference type="InterPro" id="IPR050432">
    <property type="entry name" value="FAD-linked_Oxidoreductases_BP"/>
</dbReference>
<feature type="domain" description="FAD-binding PCMH-type" evidence="4">
    <location>
        <begin position="115"/>
        <end position="294"/>
    </location>
</feature>
<dbReference type="GO" id="GO:0071949">
    <property type="term" value="F:FAD binding"/>
    <property type="evidence" value="ECO:0007669"/>
    <property type="project" value="InterPro"/>
</dbReference>
<dbReference type="PROSITE" id="PS51257">
    <property type="entry name" value="PROKAR_LIPOPROTEIN"/>
    <property type="match status" value="1"/>
</dbReference>
<dbReference type="PANTHER" id="PTHR13878">
    <property type="entry name" value="GULONOLACTONE OXIDASE"/>
    <property type="match status" value="1"/>
</dbReference>
<dbReference type="AlphaFoldDB" id="A0A9W9T1A7"/>
<evidence type="ECO:0000256" key="1">
    <source>
        <dbReference type="ARBA" id="ARBA00005466"/>
    </source>
</evidence>
<accession>A0A9W9T1A7</accession>
<proteinExistence type="inferred from homology"/>
<reference evidence="5" key="1">
    <citation type="submission" date="2022-11" db="EMBL/GenBank/DDBJ databases">
        <authorList>
            <person name="Petersen C."/>
        </authorList>
    </citation>
    <scope>NUCLEOTIDE SEQUENCE</scope>
    <source>
        <strain evidence="5">IBT 16849</strain>
    </source>
</reference>
<evidence type="ECO:0000259" key="4">
    <source>
        <dbReference type="PROSITE" id="PS51387"/>
    </source>
</evidence>
<feature type="signal peptide" evidence="3">
    <location>
        <begin position="1"/>
        <end position="23"/>
    </location>
</feature>
<organism evidence="5 6">
    <name type="scientific">Penicillium cf. griseofulvum</name>
    <dbReference type="NCBI Taxonomy" id="2972120"/>
    <lineage>
        <taxon>Eukaryota</taxon>
        <taxon>Fungi</taxon>
        <taxon>Dikarya</taxon>
        <taxon>Ascomycota</taxon>
        <taxon>Pezizomycotina</taxon>
        <taxon>Eurotiomycetes</taxon>
        <taxon>Eurotiomycetidae</taxon>
        <taxon>Eurotiales</taxon>
        <taxon>Aspergillaceae</taxon>
        <taxon>Penicillium</taxon>
    </lineage>
</organism>
<dbReference type="EMBL" id="JAPQKP010000002">
    <property type="protein sequence ID" value="KAJ5205788.1"/>
    <property type="molecule type" value="Genomic_DNA"/>
</dbReference>
<feature type="chain" id="PRO_5040959664" evidence="3">
    <location>
        <begin position="24"/>
        <end position="571"/>
    </location>
</feature>
<dbReference type="Pfam" id="PF08031">
    <property type="entry name" value="BBE"/>
    <property type="match status" value="1"/>
</dbReference>
<dbReference type="OrthoDB" id="9983560at2759"/>
<dbReference type="InterPro" id="IPR016169">
    <property type="entry name" value="FAD-bd_PCMH_sub2"/>
</dbReference>
<dbReference type="PROSITE" id="PS51387">
    <property type="entry name" value="FAD_PCMH"/>
    <property type="match status" value="1"/>
</dbReference>
<evidence type="ECO:0000313" key="6">
    <source>
        <dbReference type="Proteomes" id="UP001150879"/>
    </source>
</evidence>
<dbReference type="Pfam" id="PF01565">
    <property type="entry name" value="FAD_binding_4"/>
    <property type="match status" value="1"/>
</dbReference>
<dbReference type="GO" id="GO:0016491">
    <property type="term" value="F:oxidoreductase activity"/>
    <property type="evidence" value="ECO:0007669"/>
    <property type="project" value="UniProtKB-KW"/>
</dbReference>
<protein>
    <submittedName>
        <fullName evidence="5">FAD linked oxidase N-terminal</fullName>
    </submittedName>
</protein>
<evidence type="ECO:0000256" key="3">
    <source>
        <dbReference type="SAM" id="SignalP"/>
    </source>
</evidence>
<dbReference type="PANTHER" id="PTHR13878:SF91">
    <property type="entry name" value="FAD BINDING DOMAIN PROTEIN (AFU_ORTHOLOGUE AFUA_6G12070)-RELATED"/>
    <property type="match status" value="1"/>
</dbReference>
<reference evidence="5" key="2">
    <citation type="journal article" date="2023" name="IMA Fungus">
        <title>Comparative genomic study of the Penicillium genus elucidates a diverse pangenome and 15 lateral gene transfer events.</title>
        <authorList>
            <person name="Petersen C."/>
            <person name="Sorensen T."/>
            <person name="Nielsen M.R."/>
            <person name="Sondergaard T.E."/>
            <person name="Sorensen J.L."/>
            <person name="Fitzpatrick D.A."/>
            <person name="Frisvad J.C."/>
            <person name="Nielsen K.L."/>
        </authorList>
    </citation>
    <scope>NUCLEOTIDE SEQUENCE</scope>
    <source>
        <strain evidence="5">IBT 16849</strain>
    </source>
</reference>
<keyword evidence="3" id="KW-0732">Signal</keyword>
<gene>
    <name evidence="5" type="ORF">N7472_002236</name>
</gene>
<evidence type="ECO:0000256" key="2">
    <source>
        <dbReference type="ARBA" id="ARBA00023002"/>
    </source>
</evidence>
<dbReference type="Gene3D" id="3.30.465.10">
    <property type="match status" value="2"/>
</dbReference>
<comment type="caution">
    <text evidence="5">The sequence shown here is derived from an EMBL/GenBank/DDBJ whole genome shotgun (WGS) entry which is preliminary data.</text>
</comment>
<keyword evidence="2" id="KW-0560">Oxidoreductase</keyword>
<sequence length="571" mass="62326">MRLYRSPRLLLLCILSVLQVSAGLSSSCRCMPGDSCWPSLNDWARFNASIGGRLVDTQPLGQPCHDPFYSDSECRSLREQWAKPELHDASSSSIMAAAVANETCDAFGPQSKPCKLGAMVRYAVNASSPDDFIQTIRFSQERNIRLVIRNTGHDYAGKSTGAGALSIWTHYVKDINFLNYTSAHYTGPAVRMTAGIQGTDINEAAHKKGQVIVGGECATVGPVGGFTQGGGHSALSSRFGLGADQVLEWEVVDGMGRLLTASPTQNPDLYWALSGGGGGTYGVVYAMTIKTYPDFPVTGVVLEFKNKNPSSDRFFQAVGHYHRHLPTYTAAGGMAIAQITNSSFLLTPLTLPTHTAVEARELLAPFLKDLQGLNISYTLNITQSASYFQHYMKLIEPNPTQLVQNAQYGGRLLPLDVIQNNNTQLTDAVRKITEDGAIFVGIGLNVSSSVTGNLWNSVLPAWRTAAMTVILSTNWPAGANLAEMKTLADQMTTKWVPILTELSPDSGCYMSEADPQQPDWQQTFYGRNYNSLYAIKRKYDPFQTFYATTAVGSEDWQVEADGRLCQATRMN</sequence>
<dbReference type="InterPro" id="IPR006094">
    <property type="entry name" value="Oxid_FAD_bind_N"/>
</dbReference>
<evidence type="ECO:0000313" key="5">
    <source>
        <dbReference type="EMBL" id="KAJ5205788.1"/>
    </source>
</evidence>
<keyword evidence="6" id="KW-1185">Reference proteome</keyword>
<dbReference type="InterPro" id="IPR016166">
    <property type="entry name" value="FAD-bd_PCMH"/>
</dbReference>
<dbReference type="Proteomes" id="UP001150879">
    <property type="component" value="Unassembled WGS sequence"/>
</dbReference>
<dbReference type="SUPFAM" id="SSF56176">
    <property type="entry name" value="FAD-binding/transporter-associated domain-like"/>
    <property type="match status" value="1"/>
</dbReference>